<reference evidence="1" key="1">
    <citation type="journal article" date="2014" name="PLoS ONE">
        <title>Transcriptome-Based Identification of ABC Transporters in the Western Tarnished Plant Bug Lygus hesperus.</title>
        <authorList>
            <person name="Hull J.J."/>
            <person name="Chaney K."/>
            <person name="Geib S.M."/>
            <person name="Fabrick J.A."/>
            <person name="Brent C.S."/>
            <person name="Walsh D."/>
            <person name="Lavine L.C."/>
        </authorList>
    </citation>
    <scope>NUCLEOTIDE SEQUENCE</scope>
</reference>
<evidence type="ECO:0000313" key="2">
    <source>
        <dbReference type="EMBL" id="JAQ08267.1"/>
    </source>
</evidence>
<name>A0A0A9Z5Z3_LYGHE</name>
<protein>
    <submittedName>
        <fullName evidence="1">Phosphopantothenate--cysteine ligase 1</fullName>
    </submittedName>
</protein>
<dbReference type="InterPro" id="IPR035929">
    <property type="entry name" value="CoaB-like_sf"/>
</dbReference>
<dbReference type="AlphaFoldDB" id="A0A0A9Z5Z3"/>
<dbReference type="SUPFAM" id="SSF102645">
    <property type="entry name" value="CoaB-like"/>
    <property type="match status" value="1"/>
</dbReference>
<organism evidence="1">
    <name type="scientific">Lygus hesperus</name>
    <name type="common">Western plant bug</name>
    <dbReference type="NCBI Taxonomy" id="30085"/>
    <lineage>
        <taxon>Eukaryota</taxon>
        <taxon>Metazoa</taxon>
        <taxon>Ecdysozoa</taxon>
        <taxon>Arthropoda</taxon>
        <taxon>Hexapoda</taxon>
        <taxon>Insecta</taxon>
        <taxon>Pterygota</taxon>
        <taxon>Neoptera</taxon>
        <taxon>Paraneoptera</taxon>
        <taxon>Hemiptera</taxon>
        <taxon>Heteroptera</taxon>
        <taxon>Panheteroptera</taxon>
        <taxon>Cimicomorpha</taxon>
        <taxon>Miridae</taxon>
        <taxon>Mirini</taxon>
        <taxon>Lygus</taxon>
    </lineage>
</organism>
<accession>A0A0A9Z5Z3</accession>
<proteinExistence type="predicted"/>
<gene>
    <name evidence="1" type="primary">PPCS1</name>
    <name evidence="1" type="ORF">CM83_7452</name>
    <name evidence="2" type="ORF">g.10630</name>
</gene>
<dbReference type="GO" id="GO:0016874">
    <property type="term" value="F:ligase activity"/>
    <property type="evidence" value="ECO:0007669"/>
    <property type="project" value="UniProtKB-KW"/>
</dbReference>
<keyword evidence="1" id="KW-0436">Ligase</keyword>
<dbReference type="EMBL" id="GDHC01010362">
    <property type="protein sequence ID" value="JAQ08267.1"/>
    <property type="molecule type" value="Transcribed_RNA"/>
</dbReference>
<sequence>MRRCDATQPVPFLVTFKLETNDERMRCKALANLKQYKCDAVVANMLQDYKDHVYVYLCDNHKNDDLSTSPEPIHIERTADCPIEMQLVRLFIDRVNQRAAS</sequence>
<reference evidence="1" key="2">
    <citation type="submission" date="2014-07" db="EMBL/GenBank/DDBJ databases">
        <authorList>
            <person name="Hull J."/>
        </authorList>
    </citation>
    <scope>NUCLEOTIDE SEQUENCE</scope>
</reference>
<dbReference type="EMBL" id="GBHO01006384">
    <property type="protein sequence ID" value="JAG37220.1"/>
    <property type="molecule type" value="Transcribed_RNA"/>
</dbReference>
<evidence type="ECO:0000313" key="1">
    <source>
        <dbReference type="EMBL" id="JAG37220.1"/>
    </source>
</evidence>
<dbReference type="Gene3D" id="3.40.50.10300">
    <property type="entry name" value="CoaB-like"/>
    <property type="match status" value="1"/>
</dbReference>
<reference evidence="2" key="3">
    <citation type="journal article" date="2016" name="Gigascience">
        <title>De novo construction of an expanded transcriptome assembly for the western tarnished plant bug, Lygus hesperus.</title>
        <authorList>
            <person name="Tassone E.E."/>
            <person name="Geib S.M."/>
            <person name="Hall B."/>
            <person name="Fabrick J.A."/>
            <person name="Brent C.S."/>
            <person name="Hull J.J."/>
        </authorList>
    </citation>
    <scope>NUCLEOTIDE SEQUENCE</scope>
</reference>